<evidence type="ECO:0000256" key="1">
    <source>
        <dbReference type="ARBA" id="ARBA00004141"/>
    </source>
</evidence>
<evidence type="ECO:0000256" key="2">
    <source>
        <dbReference type="ARBA" id="ARBA00022692"/>
    </source>
</evidence>
<keyword evidence="8" id="KW-1185">Reference proteome</keyword>
<accession>A0A7Y9H4J7</accession>
<keyword evidence="4 6" id="KW-0472">Membrane</keyword>
<feature type="compositionally biased region" description="Low complexity" evidence="5">
    <location>
        <begin position="20"/>
        <end position="40"/>
    </location>
</feature>
<evidence type="ECO:0008006" key="9">
    <source>
        <dbReference type="Google" id="ProtNLM"/>
    </source>
</evidence>
<dbReference type="RefSeq" id="WP_179620305.1">
    <property type="nucleotide sequence ID" value="NZ_JACCBW010000002.1"/>
</dbReference>
<comment type="caution">
    <text evidence="7">The sequence shown here is derived from an EMBL/GenBank/DDBJ whole genome shotgun (WGS) entry which is preliminary data.</text>
</comment>
<keyword evidence="3 6" id="KW-1133">Transmembrane helix</keyword>
<evidence type="ECO:0000256" key="3">
    <source>
        <dbReference type="ARBA" id="ARBA00022989"/>
    </source>
</evidence>
<feature type="transmembrane region" description="Helical" evidence="6">
    <location>
        <begin position="150"/>
        <end position="173"/>
    </location>
</feature>
<evidence type="ECO:0000256" key="4">
    <source>
        <dbReference type="ARBA" id="ARBA00023136"/>
    </source>
</evidence>
<protein>
    <recommendedName>
        <fullName evidence="9">DUF4870 domain-containing protein</fullName>
    </recommendedName>
</protein>
<feature type="region of interest" description="Disordered" evidence="5">
    <location>
        <begin position="1"/>
        <end position="40"/>
    </location>
</feature>
<dbReference type="InterPro" id="IPR019109">
    <property type="entry name" value="MamF_MmsF"/>
</dbReference>
<gene>
    <name evidence="7" type="ORF">F4692_002926</name>
</gene>
<reference evidence="7 8" key="2">
    <citation type="submission" date="2020-08" db="EMBL/GenBank/DDBJ databases">
        <title>The Agave Microbiome: Exploring the role of microbial communities in plant adaptations to desert environments.</title>
        <authorList>
            <person name="Partida-Martinez L.P."/>
        </authorList>
    </citation>
    <scope>NUCLEOTIDE SEQUENCE [LARGE SCALE GENOMIC DNA]</scope>
    <source>
        <strain evidence="7 8">AT2.17</strain>
    </source>
</reference>
<organism evidence="7 8">
    <name type="scientific">Nocardioides cavernae</name>
    <dbReference type="NCBI Taxonomy" id="1921566"/>
    <lineage>
        <taxon>Bacteria</taxon>
        <taxon>Bacillati</taxon>
        <taxon>Actinomycetota</taxon>
        <taxon>Actinomycetes</taxon>
        <taxon>Propionibacteriales</taxon>
        <taxon>Nocardioidaceae</taxon>
        <taxon>Nocardioides</taxon>
    </lineage>
</organism>
<keyword evidence="2 6" id="KW-0812">Transmembrane</keyword>
<sequence length="191" mass="20881">MSDQYPSGGPHGQPDHTQPYGEASYGQQSYGQQSYGQQSYGQQSYEQQSYGQASYGQPSYRTEQSPISVQEERTWGAISHAGAVVAMVCSLGFLGFVASIVVFVMYKDRGPFVRAHAANSLNLQIVMFLWLVVLGVAYVVLGVLTLGIGFFVLLPIFFVPPVIAGVLHVVGAIKAWNGEWWTPPLTPQFVK</sequence>
<dbReference type="Pfam" id="PF09685">
    <property type="entry name" value="MamF_MmsF"/>
    <property type="match status" value="1"/>
</dbReference>
<evidence type="ECO:0000313" key="8">
    <source>
        <dbReference type="Proteomes" id="UP000549911"/>
    </source>
</evidence>
<evidence type="ECO:0000256" key="6">
    <source>
        <dbReference type="SAM" id="Phobius"/>
    </source>
</evidence>
<evidence type="ECO:0000256" key="5">
    <source>
        <dbReference type="SAM" id="MobiDB-lite"/>
    </source>
</evidence>
<dbReference type="Proteomes" id="UP000549911">
    <property type="component" value="Unassembled WGS sequence"/>
</dbReference>
<feature type="transmembrane region" description="Helical" evidence="6">
    <location>
        <begin position="125"/>
        <end position="144"/>
    </location>
</feature>
<dbReference type="AlphaFoldDB" id="A0A7Y9H4J7"/>
<name>A0A7Y9H4J7_9ACTN</name>
<dbReference type="EMBL" id="JACCBW010000002">
    <property type="protein sequence ID" value="NYE37793.1"/>
    <property type="molecule type" value="Genomic_DNA"/>
</dbReference>
<proteinExistence type="predicted"/>
<feature type="transmembrane region" description="Helical" evidence="6">
    <location>
        <begin position="81"/>
        <end position="104"/>
    </location>
</feature>
<evidence type="ECO:0000313" key="7">
    <source>
        <dbReference type="EMBL" id="NYE37793.1"/>
    </source>
</evidence>
<comment type="subcellular location">
    <subcellularLocation>
        <location evidence="1">Membrane</location>
        <topology evidence="1">Multi-pass membrane protein</topology>
    </subcellularLocation>
</comment>
<reference evidence="7 8" key="1">
    <citation type="submission" date="2020-07" db="EMBL/GenBank/DDBJ databases">
        <authorList>
            <person name="Partida-Martinez L."/>
            <person name="Huntemann M."/>
            <person name="Clum A."/>
            <person name="Wang J."/>
            <person name="Palaniappan K."/>
            <person name="Ritter S."/>
            <person name="Chen I.-M."/>
            <person name="Stamatis D."/>
            <person name="Reddy T."/>
            <person name="O'Malley R."/>
            <person name="Daum C."/>
            <person name="Shapiro N."/>
            <person name="Ivanova N."/>
            <person name="Kyrpides N."/>
            <person name="Woyke T."/>
        </authorList>
    </citation>
    <scope>NUCLEOTIDE SEQUENCE [LARGE SCALE GENOMIC DNA]</scope>
    <source>
        <strain evidence="7 8">AT2.17</strain>
    </source>
</reference>